<evidence type="ECO:0000259" key="7">
    <source>
        <dbReference type="Pfam" id="PF00082"/>
    </source>
</evidence>
<dbReference type="InterPro" id="IPR054399">
    <property type="entry name" value="Fervidolysin-like_N_prodom"/>
</dbReference>
<dbReference type="AlphaFoldDB" id="A0A1F8CLM0"/>
<keyword evidence="2 6" id="KW-0645">Protease</keyword>
<feature type="domain" description="Fervidolysin-like N-terminal prodomain" evidence="8">
    <location>
        <begin position="26"/>
        <end position="89"/>
    </location>
</feature>
<protein>
    <submittedName>
        <fullName evidence="9">Uncharacterized protein</fullName>
    </submittedName>
</protein>
<evidence type="ECO:0000256" key="4">
    <source>
        <dbReference type="ARBA" id="ARBA00022825"/>
    </source>
</evidence>
<dbReference type="SUPFAM" id="SSF63446">
    <property type="entry name" value="Type I dockerin domain"/>
    <property type="match status" value="1"/>
</dbReference>
<feature type="active site" description="Charge relay system" evidence="5 6">
    <location>
        <position position="134"/>
    </location>
</feature>
<sequence>MLTFLLFIILFFFNPATILGQAEIPPESIIIKFKDGTVEAAKQKVFSQTQTTRTGFVSSININTATFTGDLNETVNTLNSYSEVEYAEPDYIRTLSFTPNDPQYGSQYFLKLIKADKAWDLTHGSSTVYVADVDTGISPNHPDLIGKIAKTKNYSTDEIMNDFKCPHGTAVAGVFGAATNNSVGVASVGFDTQIIAAKLQNVVTPQGCGVATSALSAAIHWVVDNGASVINLSIGGYKPSQTEQEAVDYATNKGTLVVAAAGNENTDKITYPANYTDVLSVAATDKSDGRAGFSNYGSWVDIAAPGVDILTTFYDYSMPQGKKNTYISADGTSLSSPIVAGVATLVKAKNPNLTNTQISNILCQTADKIGGTGEYWRCGRVNAYAAVLAAGGGGEPTPNPTPTSTPSATDLIVKIRFQGIDVAANSQLIILNIYQNGAQKITVTQETSSNSDGTYDVRLTNPQDTLIPGTVAIKIKGPSHLRRSVTSIIYTGPGTTIDLTQNENQILLAGDTTNDNKITIEDLSNISRYYTDFSVAVDNNDTSMKSADITKNGFITIQDLALASINWSDLAIKGDE</sequence>
<evidence type="ECO:0000256" key="2">
    <source>
        <dbReference type="ARBA" id="ARBA00022670"/>
    </source>
</evidence>
<evidence type="ECO:0000256" key="6">
    <source>
        <dbReference type="PROSITE-ProRule" id="PRU01240"/>
    </source>
</evidence>
<dbReference type="Pfam" id="PF22148">
    <property type="entry name" value="Fervidolysin_NPro-like"/>
    <property type="match status" value="1"/>
</dbReference>
<dbReference type="GO" id="GO:0004252">
    <property type="term" value="F:serine-type endopeptidase activity"/>
    <property type="evidence" value="ECO:0007669"/>
    <property type="project" value="UniProtKB-UniRule"/>
</dbReference>
<dbReference type="Proteomes" id="UP000179241">
    <property type="component" value="Unassembled WGS sequence"/>
</dbReference>
<dbReference type="PANTHER" id="PTHR43806">
    <property type="entry name" value="PEPTIDASE S8"/>
    <property type="match status" value="1"/>
</dbReference>
<feature type="active site" description="Charge relay system" evidence="5 6">
    <location>
        <position position="333"/>
    </location>
</feature>
<evidence type="ECO:0000256" key="5">
    <source>
        <dbReference type="PIRSR" id="PIRSR615500-1"/>
    </source>
</evidence>
<dbReference type="InterPro" id="IPR000209">
    <property type="entry name" value="Peptidase_S8/S53_dom"/>
</dbReference>
<dbReference type="PRINTS" id="PR00723">
    <property type="entry name" value="SUBTILISIN"/>
</dbReference>
<evidence type="ECO:0000259" key="8">
    <source>
        <dbReference type="Pfam" id="PF22148"/>
    </source>
</evidence>
<evidence type="ECO:0000313" key="9">
    <source>
        <dbReference type="EMBL" id="OGM77154.1"/>
    </source>
</evidence>
<comment type="similarity">
    <text evidence="1 6">Belongs to the peptidase S8 family.</text>
</comment>
<dbReference type="PANTHER" id="PTHR43806:SF11">
    <property type="entry name" value="CEREVISIN-RELATED"/>
    <property type="match status" value="1"/>
</dbReference>
<dbReference type="GO" id="GO:0006508">
    <property type="term" value="P:proteolysis"/>
    <property type="evidence" value="ECO:0007669"/>
    <property type="project" value="UniProtKB-KW"/>
</dbReference>
<feature type="active site" description="Charge relay system" evidence="5 6">
    <location>
        <position position="167"/>
    </location>
</feature>
<evidence type="ECO:0000313" key="10">
    <source>
        <dbReference type="Proteomes" id="UP000179241"/>
    </source>
</evidence>
<dbReference type="Gene3D" id="3.40.50.200">
    <property type="entry name" value="Peptidase S8/S53 domain"/>
    <property type="match status" value="1"/>
</dbReference>
<reference evidence="9 10" key="1">
    <citation type="journal article" date="2016" name="Nat. Commun.">
        <title>Thousands of microbial genomes shed light on interconnected biogeochemical processes in an aquifer system.</title>
        <authorList>
            <person name="Anantharaman K."/>
            <person name="Brown C.T."/>
            <person name="Hug L.A."/>
            <person name="Sharon I."/>
            <person name="Castelle C.J."/>
            <person name="Probst A.J."/>
            <person name="Thomas B.C."/>
            <person name="Singh A."/>
            <person name="Wilkins M.J."/>
            <person name="Karaoz U."/>
            <person name="Brodie E.L."/>
            <person name="Williams K.H."/>
            <person name="Hubbard S.S."/>
            <person name="Banfield J.F."/>
        </authorList>
    </citation>
    <scope>NUCLEOTIDE SEQUENCE [LARGE SCALE GENOMIC DNA]</scope>
</reference>
<keyword evidence="4 6" id="KW-0720">Serine protease</keyword>
<dbReference type="Gene3D" id="2.60.40.4130">
    <property type="match status" value="1"/>
</dbReference>
<organism evidence="9 10">
    <name type="scientific">Candidatus Woesebacteria bacterium RIFOXYA1_FULL_43_9</name>
    <dbReference type="NCBI Taxonomy" id="1802534"/>
    <lineage>
        <taxon>Bacteria</taxon>
        <taxon>Candidatus Woeseibacteriota</taxon>
    </lineage>
</organism>
<proteinExistence type="inferred from homology"/>
<dbReference type="InterPro" id="IPR050131">
    <property type="entry name" value="Peptidase_S8_subtilisin-like"/>
</dbReference>
<gene>
    <name evidence="9" type="ORF">A2188_03280</name>
</gene>
<dbReference type="PROSITE" id="PS51892">
    <property type="entry name" value="SUBTILASE"/>
    <property type="match status" value="1"/>
</dbReference>
<dbReference type="EMBL" id="MGHU01000031">
    <property type="protein sequence ID" value="OGM77154.1"/>
    <property type="molecule type" value="Genomic_DNA"/>
</dbReference>
<dbReference type="PROSITE" id="PS00138">
    <property type="entry name" value="SUBTILASE_SER"/>
    <property type="match status" value="1"/>
</dbReference>
<keyword evidence="3 6" id="KW-0378">Hydrolase</keyword>
<feature type="domain" description="Peptidase S8/S53" evidence="7">
    <location>
        <begin position="126"/>
        <end position="373"/>
    </location>
</feature>
<dbReference type="InterPro" id="IPR036439">
    <property type="entry name" value="Dockerin_dom_sf"/>
</dbReference>
<name>A0A1F8CLM0_9BACT</name>
<dbReference type="InterPro" id="IPR015500">
    <property type="entry name" value="Peptidase_S8_subtilisin-rel"/>
</dbReference>
<dbReference type="GO" id="GO:0000272">
    <property type="term" value="P:polysaccharide catabolic process"/>
    <property type="evidence" value="ECO:0007669"/>
    <property type="project" value="InterPro"/>
</dbReference>
<evidence type="ECO:0000256" key="3">
    <source>
        <dbReference type="ARBA" id="ARBA00022801"/>
    </source>
</evidence>
<comment type="caution">
    <text evidence="9">The sequence shown here is derived from an EMBL/GenBank/DDBJ whole genome shotgun (WGS) entry which is preliminary data.</text>
</comment>
<dbReference type="SUPFAM" id="SSF52743">
    <property type="entry name" value="Subtilisin-like"/>
    <property type="match status" value="1"/>
</dbReference>
<accession>A0A1F8CLM0</accession>
<evidence type="ECO:0000256" key="1">
    <source>
        <dbReference type="ARBA" id="ARBA00011073"/>
    </source>
</evidence>
<dbReference type="Pfam" id="PF00082">
    <property type="entry name" value="Peptidase_S8"/>
    <property type="match status" value="1"/>
</dbReference>
<dbReference type="InterPro" id="IPR023828">
    <property type="entry name" value="Peptidase_S8_Ser-AS"/>
</dbReference>
<dbReference type="InterPro" id="IPR036852">
    <property type="entry name" value="Peptidase_S8/S53_dom_sf"/>
</dbReference>